<dbReference type="EMBL" id="GBEZ01016257">
    <property type="protein sequence ID" value="JAC69978.1"/>
    <property type="molecule type" value="Transcribed_RNA"/>
</dbReference>
<sequence length="301" mass="32640">MAPTRVSRVAHPAPLTRRSVTLCTKLPSYSHMYGIRDRSFLYVREPSRRGKKVVSKLGEIDATDKSKGSEDSASPSRSPVDQTQAALPPDAMKLFSQAQQSMLVLNESRMKALEELKAAKKQIAALQVELDGVKRELAQARSTTTAPQAPAEAPPPPAAPAEPTGGTEVVDAPTEATPVAKEQVLQPEEQQQQPEPEPEEPPPEPVAPRITIIYRTGWHDAFVHCNVDGRGWTSSPGIRMSGSGDNKEVVLEGRTAEFVLNNGGDDWDKPDPYSSGEPKNYTVDAPGTYVLARGTLKRQDG</sequence>
<feature type="region of interest" description="Disordered" evidence="1">
    <location>
        <begin position="138"/>
        <end position="208"/>
    </location>
</feature>
<dbReference type="InterPro" id="IPR013783">
    <property type="entry name" value="Ig-like_fold"/>
</dbReference>
<accession>A0A061RDB9</accession>
<protein>
    <recommendedName>
        <fullName evidence="3">Carbohydrate binding module family 25 domain-containing protein</fullName>
    </recommendedName>
</protein>
<evidence type="ECO:0008006" key="3">
    <source>
        <dbReference type="Google" id="ProtNLM"/>
    </source>
</evidence>
<feature type="region of interest" description="Disordered" evidence="1">
    <location>
        <begin position="52"/>
        <end position="89"/>
    </location>
</feature>
<dbReference type="AlphaFoldDB" id="A0A061RDB9"/>
<name>A0A061RDB9_9CHLO</name>
<reference evidence="2" key="1">
    <citation type="submission" date="2014-05" db="EMBL/GenBank/DDBJ databases">
        <title>The transcriptome of the halophilic microalga Tetraselmis sp. GSL018 isolated from the Great Salt Lake, Utah.</title>
        <authorList>
            <person name="Jinkerson R.E."/>
            <person name="D'Adamo S."/>
            <person name="Posewitz M.C."/>
        </authorList>
    </citation>
    <scope>NUCLEOTIDE SEQUENCE</scope>
    <source>
        <strain evidence="2">GSL018</strain>
    </source>
</reference>
<feature type="region of interest" description="Disordered" evidence="1">
    <location>
        <begin position="261"/>
        <end position="281"/>
    </location>
</feature>
<feature type="compositionally biased region" description="Basic and acidic residues" evidence="1">
    <location>
        <begin position="58"/>
        <end position="70"/>
    </location>
</feature>
<proteinExistence type="predicted"/>
<evidence type="ECO:0000313" key="2">
    <source>
        <dbReference type="EMBL" id="JAC69978.1"/>
    </source>
</evidence>
<feature type="compositionally biased region" description="Polar residues" evidence="1">
    <location>
        <begin position="71"/>
        <end position="85"/>
    </location>
</feature>
<dbReference type="Gene3D" id="2.60.40.10">
    <property type="entry name" value="Immunoglobulins"/>
    <property type="match status" value="1"/>
</dbReference>
<organism evidence="2">
    <name type="scientific">Tetraselmis sp. GSL018</name>
    <dbReference type="NCBI Taxonomy" id="582737"/>
    <lineage>
        <taxon>Eukaryota</taxon>
        <taxon>Viridiplantae</taxon>
        <taxon>Chlorophyta</taxon>
        <taxon>core chlorophytes</taxon>
        <taxon>Chlorodendrophyceae</taxon>
        <taxon>Chlorodendrales</taxon>
        <taxon>Chlorodendraceae</taxon>
        <taxon>Tetraselmis</taxon>
    </lineage>
</organism>
<evidence type="ECO:0000256" key="1">
    <source>
        <dbReference type="SAM" id="MobiDB-lite"/>
    </source>
</evidence>
<gene>
    <name evidence="2" type="ORF">TSPGSL018_5133</name>
</gene>